<comment type="caution">
    <text evidence="2">The sequence shown here is derived from an EMBL/GenBank/DDBJ whole genome shotgun (WGS) entry which is preliminary data.</text>
</comment>
<reference evidence="2" key="1">
    <citation type="journal article" date="2022" name="bioRxiv">
        <title>Sequencing and chromosome-scale assembly of the giantPleurodeles waltlgenome.</title>
        <authorList>
            <person name="Brown T."/>
            <person name="Elewa A."/>
            <person name="Iarovenko S."/>
            <person name="Subramanian E."/>
            <person name="Araus A.J."/>
            <person name="Petzold A."/>
            <person name="Susuki M."/>
            <person name="Suzuki K.-i.T."/>
            <person name="Hayashi T."/>
            <person name="Toyoda A."/>
            <person name="Oliveira C."/>
            <person name="Osipova E."/>
            <person name="Leigh N.D."/>
            <person name="Simon A."/>
            <person name="Yun M.H."/>
        </authorList>
    </citation>
    <scope>NUCLEOTIDE SEQUENCE</scope>
    <source>
        <strain evidence="2">20211129_DDA</strain>
        <tissue evidence="2">Liver</tissue>
    </source>
</reference>
<keyword evidence="3" id="KW-1185">Reference proteome</keyword>
<accession>A0AAV7S5R9</accession>
<keyword evidence="1" id="KW-0812">Transmembrane</keyword>
<evidence type="ECO:0000313" key="3">
    <source>
        <dbReference type="Proteomes" id="UP001066276"/>
    </source>
</evidence>
<sequence length="194" mass="20266">MPACVRASQSVRRQRVRSALCTVCYSLAAAHVVVSVALLLGPAVCLSLHWCGGGAPPQKSLSCCALGVDPELKPASECEIGARERGDIPLAPSCCVGATYYTDVRPVGAQLRKARMRTVSAAGFLCPRADSTGGDELGPPEGALLRRCATISTVFERSSHVALGALIYGAIGVIEPRLLLTPPTHTNAPRFAVD</sequence>
<evidence type="ECO:0000256" key="1">
    <source>
        <dbReference type="SAM" id="Phobius"/>
    </source>
</evidence>
<evidence type="ECO:0000313" key="2">
    <source>
        <dbReference type="EMBL" id="KAJ1160371.1"/>
    </source>
</evidence>
<gene>
    <name evidence="2" type="ORF">NDU88_000873</name>
</gene>
<proteinExistence type="predicted"/>
<dbReference type="EMBL" id="JANPWB010000008">
    <property type="protein sequence ID" value="KAJ1160371.1"/>
    <property type="molecule type" value="Genomic_DNA"/>
</dbReference>
<keyword evidence="1" id="KW-1133">Transmembrane helix</keyword>
<name>A0AAV7S5R9_PLEWA</name>
<keyword evidence="1" id="KW-0472">Membrane</keyword>
<dbReference type="AlphaFoldDB" id="A0AAV7S5R9"/>
<organism evidence="2 3">
    <name type="scientific">Pleurodeles waltl</name>
    <name type="common">Iberian ribbed newt</name>
    <dbReference type="NCBI Taxonomy" id="8319"/>
    <lineage>
        <taxon>Eukaryota</taxon>
        <taxon>Metazoa</taxon>
        <taxon>Chordata</taxon>
        <taxon>Craniata</taxon>
        <taxon>Vertebrata</taxon>
        <taxon>Euteleostomi</taxon>
        <taxon>Amphibia</taxon>
        <taxon>Batrachia</taxon>
        <taxon>Caudata</taxon>
        <taxon>Salamandroidea</taxon>
        <taxon>Salamandridae</taxon>
        <taxon>Pleurodelinae</taxon>
        <taxon>Pleurodeles</taxon>
    </lineage>
</organism>
<feature type="transmembrane region" description="Helical" evidence="1">
    <location>
        <begin position="20"/>
        <end position="41"/>
    </location>
</feature>
<dbReference type="Proteomes" id="UP001066276">
    <property type="component" value="Chromosome 4_2"/>
</dbReference>
<protein>
    <submittedName>
        <fullName evidence="2">Uncharacterized protein</fullName>
    </submittedName>
</protein>